<dbReference type="OrthoDB" id="5296287at2759"/>
<evidence type="ECO:0000259" key="7">
    <source>
        <dbReference type="PROSITE" id="PS50850"/>
    </source>
</evidence>
<dbReference type="GO" id="GO:0005886">
    <property type="term" value="C:plasma membrane"/>
    <property type="evidence" value="ECO:0007669"/>
    <property type="project" value="TreeGrafter"/>
</dbReference>
<organism evidence="8">
    <name type="scientific">Absidia glauca</name>
    <name type="common">Pin mould</name>
    <dbReference type="NCBI Taxonomy" id="4829"/>
    <lineage>
        <taxon>Eukaryota</taxon>
        <taxon>Fungi</taxon>
        <taxon>Fungi incertae sedis</taxon>
        <taxon>Mucoromycota</taxon>
        <taxon>Mucoromycotina</taxon>
        <taxon>Mucoromycetes</taxon>
        <taxon>Mucorales</taxon>
        <taxon>Cunninghamellaceae</taxon>
        <taxon>Absidia</taxon>
    </lineage>
</organism>
<feature type="transmembrane region" description="Helical" evidence="6">
    <location>
        <begin position="140"/>
        <end position="162"/>
    </location>
</feature>
<evidence type="ECO:0000256" key="5">
    <source>
        <dbReference type="SAM" id="MobiDB-lite"/>
    </source>
</evidence>
<evidence type="ECO:0000313" key="9">
    <source>
        <dbReference type="Proteomes" id="UP000078561"/>
    </source>
</evidence>
<dbReference type="SUPFAM" id="SSF103473">
    <property type="entry name" value="MFS general substrate transporter"/>
    <property type="match status" value="1"/>
</dbReference>
<evidence type="ECO:0000256" key="3">
    <source>
        <dbReference type="ARBA" id="ARBA00022989"/>
    </source>
</evidence>
<gene>
    <name evidence="8" type="primary">ABSGL_04481.1 scaffold 5475</name>
</gene>
<keyword evidence="2 6" id="KW-0812">Transmembrane</keyword>
<dbReference type="InterPro" id="IPR036259">
    <property type="entry name" value="MFS_trans_sf"/>
</dbReference>
<name>A0A163J184_ABSGL</name>
<dbReference type="Pfam" id="PF07690">
    <property type="entry name" value="MFS_1"/>
    <property type="match status" value="1"/>
</dbReference>
<feature type="transmembrane region" description="Helical" evidence="6">
    <location>
        <begin position="320"/>
        <end position="339"/>
    </location>
</feature>
<evidence type="ECO:0000256" key="1">
    <source>
        <dbReference type="ARBA" id="ARBA00004141"/>
    </source>
</evidence>
<protein>
    <recommendedName>
        <fullName evidence="7">Major facilitator superfamily (MFS) profile domain-containing protein</fullName>
    </recommendedName>
</protein>
<feature type="region of interest" description="Disordered" evidence="5">
    <location>
        <begin position="478"/>
        <end position="498"/>
    </location>
</feature>
<feature type="transmembrane region" description="Helical" evidence="6">
    <location>
        <begin position="424"/>
        <end position="448"/>
    </location>
</feature>
<feature type="transmembrane region" description="Helical" evidence="6">
    <location>
        <begin position="88"/>
        <end position="108"/>
    </location>
</feature>
<dbReference type="AlphaFoldDB" id="A0A163J184"/>
<feature type="transmembrane region" description="Helical" evidence="6">
    <location>
        <begin position="49"/>
        <end position="76"/>
    </location>
</feature>
<evidence type="ECO:0000256" key="6">
    <source>
        <dbReference type="SAM" id="Phobius"/>
    </source>
</evidence>
<dbReference type="InParanoid" id="A0A163J184"/>
<proteinExistence type="predicted"/>
<accession>A0A163J184</accession>
<dbReference type="InterPro" id="IPR011701">
    <property type="entry name" value="MFS"/>
</dbReference>
<dbReference type="PANTHER" id="PTHR23508:SF10">
    <property type="entry name" value="CARBOXYLIC ACID TRANSPORTER PROTEIN HOMOLOG"/>
    <property type="match status" value="1"/>
</dbReference>
<feature type="transmembrane region" description="Helical" evidence="6">
    <location>
        <begin position="198"/>
        <end position="220"/>
    </location>
</feature>
<evidence type="ECO:0000256" key="4">
    <source>
        <dbReference type="ARBA" id="ARBA00023136"/>
    </source>
</evidence>
<feature type="domain" description="Major facilitator superfamily (MFS) profile" evidence="7">
    <location>
        <begin position="50"/>
        <end position="453"/>
    </location>
</feature>
<keyword evidence="9" id="KW-1185">Reference proteome</keyword>
<dbReference type="PANTHER" id="PTHR23508">
    <property type="entry name" value="CARBOXYLIC ACID TRANSPORTER PROTEIN HOMOLOG"/>
    <property type="match status" value="1"/>
</dbReference>
<evidence type="ECO:0000256" key="2">
    <source>
        <dbReference type="ARBA" id="ARBA00022692"/>
    </source>
</evidence>
<reference evidence="8" key="1">
    <citation type="submission" date="2016-04" db="EMBL/GenBank/DDBJ databases">
        <authorList>
            <person name="Evans L.H."/>
            <person name="Alamgir A."/>
            <person name="Owens N."/>
            <person name="Weber N.D."/>
            <person name="Virtaneva K."/>
            <person name="Barbian K."/>
            <person name="Babar A."/>
            <person name="Rosenke K."/>
        </authorList>
    </citation>
    <scope>NUCLEOTIDE SEQUENCE [LARGE SCALE GENOMIC DNA]</scope>
    <source>
        <strain evidence="8">CBS 101.48</strain>
    </source>
</reference>
<keyword evidence="4 6" id="KW-0472">Membrane</keyword>
<evidence type="ECO:0000313" key="8">
    <source>
        <dbReference type="EMBL" id="SAL98910.1"/>
    </source>
</evidence>
<feature type="transmembrane region" description="Helical" evidence="6">
    <location>
        <begin position="169"/>
        <end position="192"/>
    </location>
</feature>
<dbReference type="STRING" id="4829.A0A163J184"/>
<dbReference type="Proteomes" id="UP000078561">
    <property type="component" value="Unassembled WGS sequence"/>
</dbReference>
<feature type="transmembrane region" description="Helical" evidence="6">
    <location>
        <begin position="115"/>
        <end position="134"/>
    </location>
</feature>
<dbReference type="InterPro" id="IPR020846">
    <property type="entry name" value="MFS_dom"/>
</dbReference>
<dbReference type="PROSITE" id="PS50850">
    <property type="entry name" value="MFS"/>
    <property type="match status" value="1"/>
</dbReference>
<dbReference type="EMBL" id="LT552383">
    <property type="protein sequence ID" value="SAL98910.1"/>
    <property type="molecule type" value="Genomic_DNA"/>
</dbReference>
<feature type="transmembrane region" description="Helical" evidence="6">
    <location>
        <begin position="292"/>
        <end position="313"/>
    </location>
</feature>
<dbReference type="Gene3D" id="1.20.1250.20">
    <property type="entry name" value="MFS general substrate transporter like domains"/>
    <property type="match status" value="2"/>
</dbReference>
<dbReference type="OMA" id="SDITWGI"/>
<sequence length="498" mass="55078">MDTVEKEQPETGNKIQRHLRAWKQSIVRKPEQPVNVWHLLTNLNNTQRITFAAAFLGWMLDAFDFFSVGLTTTYIAREFNVPVSQVTSAITTTLMLRPIGALVFGALADRYGRRWPLMVDVILFSVINMASGFAPNLETFIGLRAVFGICMGLGASLALETLPIEARGLFSGIFQQGYACGYLLATLVNYAIQSQGGSWRILFWIGAGFALLAVVIRFWVPESDTFEETKKARKMLNRSVWKEASLAVKKHWRRLVYMVIFAAFFNFFSHGSQDLYPTFLMTQLHYTEAQMTVTSVIYNVGAIVGGILFGYWSNYLGRRFAVAICAVGAGAFIALWAFGPSIESLRFGSFMMQFFVQGGWGVVPAYLNEISPPGFRSLMPGLAYQLGNLISAASSQVEATIGERYPLLHADGSLILDPVTHRPIANYALTQAIFMGCVCAGLLITVFFGKEETNKDFMEHLVEDEDSLNSVGVADIQDDQIEQGIDGKKTAGGTDPSV</sequence>
<feature type="transmembrane region" description="Helical" evidence="6">
    <location>
        <begin position="255"/>
        <end position="272"/>
    </location>
</feature>
<comment type="subcellular location">
    <subcellularLocation>
        <location evidence="1">Membrane</location>
        <topology evidence="1">Multi-pass membrane protein</topology>
    </subcellularLocation>
</comment>
<dbReference type="CDD" id="cd17316">
    <property type="entry name" value="MFS_SV2_like"/>
    <property type="match status" value="1"/>
</dbReference>
<dbReference type="GO" id="GO:0046943">
    <property type="term" value="F:carboxylic acid transmembrane transporter activity"/>
    <property type="evidence" value="ECO:0007669"/>
    <property type="project" value="TreeGrafter"/>
</dbReference>
<keyword evidence="3 6" id="KW-1133">Transmembrane helix</keyword>